<reference evidence="2 3" key="1">
    <citation type="submission" date="2016-11" db="EMBL/GenBank/DDBJ databases">
        <authorList>
            <person name="Jaros S."/>
            <person name="Januszkiewicz K."/>
            <person name="Wedrychowicz H."/>
        </authorList>
    </citation>
    <scope>NUCLEOTIDE SEQUENCE [LARGE SCALE GENOMIC DNA]</scope>
    <source>
        <strain evidence="2 3">GAS242</strain>
    </source>
</reference>
<dbReference type="EMBL" id="LT670818">
    <property type="protein sequence ID" value="SHH24417.1"/>
    <property type="molecule type" value="Genomic_DNA"/>
</dbReference>
<accession>A0A1M5RDJ7</accession>
<dbReference type="Gene3D" id="3.40.50.12780">
    <property type="entry name" value="N-terminal domain of ligase-like"/>
    <property type="match status" value="1"/>
</dbReference>
<evidence type="ECO:0000259" key="1">
    <source>
        <dbReference type="Pfam" id="PF00501"/>
    </source>
</evidence>
<dbReference type="InterPro" id="IPR000873">
    <property type="entry name" value="AMP-dep_synth/lig_dom"/>
</dbReference>
<dbReference type="Pfam" id="PF00501">
    <property type="entry name" value="AMP-binding"/>
    <property type="match status" value="1"/>
</dbReference>
<dbReference type="RefSeq" id="WP_079569449.1">
    <property type="nucleotide sequence ID" value="NZ_LT670818.1"/>
</dbReference>
<evidence type="ECO:0000313" key="2">
    <source>
        <dbReference type="EMBL" id="SHH24417.1"/>
    </source>
</evidence>
<name>A0A1M5RDJ7_9BRAD</name>
<feature type="domain" description="AMP-dependent synthetase/ligase" evidence="1">
    <location>
        <begin position="45"/>
        <end position="424"/>
    </location>
</feature>
<gene>
    <name evidence="2" type="ORF">SAMN05444169_6506</name>
</gene>
<evidence type="ECO:0000313" key="3">
    <source>
        <dbReference type="Proteomes" id="UP000190675"/>
    </source>
</evidence>
<proteinExistence type="predicted"/>
<dbReference type="Proteomes" id="UP000190675">
    <property type="component" value="Chromosome I"/>
</dbReference>
<sequence>MLKSEIRPAPVAPGNVTIQSLPDGSLRVRNAAAPGPCPDRLTEQLEHWAAVAPDRVFLAGRDGEGWRSVTYREALNAARAIGQALLDRGLSASRLVLILSGNGIEHGLLSLGCLHVGIPFVPLSTAYSLVSTDFARLREIVAQVDPGLVFADDGDLYAAALLASTPADAEVVIVRGNPGRDATPFDALLATAPTDALEAAALAVNPDTLAKLLFTSGSTGIPKGVISTHRMWCGVMPIALALYPALAEEPPVLVDWLPWNHVFGGTVSFGLALFNGGSLYIDDGKPLPGQIEKTVRNLREVAPLLYSNVPKGYEELLPWLRRDRALRENFFSRVRFMQYSGASIAQHVCDAFDELARETIGVPIPWMTLLGSTEAGMITAHRHSDATRAGCVGLPPPGVTLKLAPVDGKLEVRVQGPTVTPGYWRRDDLTRGAFDEDGFLRTGDALDWAEPGNRQAGLRYGGRLAEDFKLATGTWVRVGALRAHLLQHLTPELRDVVIAGENRDYIAVLGLPSTPEIAEDKAVRERLRAKLAVLKAEAGGSAQRVLRFAFLTEKLSIDTGELTDKGVISQRNILRRHAGLIEWLYAHDAGDQVICLKADA</sequence>
<dbReference type="SUPFAM" id="SSF56801">
    <property type="entry name" value="Acetyl-CoA synthetase-like"/>
    <property type="match status" value="1"/>
</dbReference>
<dbReference type="InterPro" id="IPR020845">
    <property type="entry name" value="AMP-binding_CS"/>
</dbReference>
<organism evidence="2 3">
    <name type="scientific">Bradyrhizobium erythrophlei</name>
    <dbReference type="NCBI Taxonomy" id="1437360"/>
    <lineage>
        <taxon>Bacteria</taxon>
        <taxon>Pseudomonadati</taxon>
        <taxon>Pseudomonadota</taxon>
        <taxon>Alphaproteobacteria</taxon>
        <taxon>Hyphomicrobiales</taxon>
        <taxon>Nitrobacteraceae</taxon>
        <taxon>Bradyrhizobium</taxon>
    </lineage>
</organism>
<dbReference type="PROSITE" id="PS00455">
    <property type="entry name" value="AMP_BINDING"/>
    <property type="match status" value="1"/>
</dbReference>
<dbReference type="InterPro" id="IPR042099">
    <property type="entry name" value="ANL_N_sf"/>
</dbReference>
<dbReference type="PANTHER" id="PTHR24096">
    <property type="entry name" value="LONG-CHAIN-FATTY-ACID--COA LIGASE"/>
    <property type="match status" value="1"/>
</dbReference>
<dbReference type="AlphaFoldDB" id="A0A1M5RDJ7"/>
<dbReference type="GO" id="GO:0016405">
    <property type="term" value="F:CoA-ligase activity"/>
    <property type="evidence" value="ECO:0007669"/>
    <property type="project" value="TreeGrafter"/>
</dbReference>
<dbReference type="PANTHER" id="PTHR24096:SF420">
    <property type="entry name" value="LONG-CHAIN-FATTY-ACID--COA LIGASE-RELATED"/>
    <property type="match status" value="1"/>
</dbReference>
<dbReference type="OrthoDB" id="9803968at2"/>
<protein>
    <submittedName>
        <fullName evidence="2">Feruloyl-CoA synthase</fullName>
    </submittedName>
</protein>